<comment type="caution">
    <text evidence="2">The sequence shown here is derived from an EMBL/GenBank/DDBJ whole genome shotgun (WGS) entry which is preliminary data.</text>
</comment>
<dbReference type="Proteomes" id="UP000681594">
    <property type="component" value="Unassembled WGS sequence"/>
</dbReference>
<dbReference type="InterPro" id="IPR009875">
    <property type="entry name" value="PilZ_domain"/>
</dbReference>
<protein>
    <recommendedName>
        <fullName evidence="1">PilZ domain-containing protein</fullName>
    </recommendedName>
</protein>
<evidence type="ECO:0000313" key="2">
    <source>
        <dbReference type="EMBL" id="MBP0445244.1"/>
    </source>
</evidence>
<dbReference type="RefSeq" id="WP_209379483.1">
    <property type="nucleotide sequence ID" value="NZ_JAGIZB010000008.1"/>
</dbReference>
<sequence>MTEHFQGERRHGNRQLMIKLGGLWLGEDWMPCVVFDLSPRGARVHLGTPCSVSDAVLLRLPDGTVREAQRRWQRDEQAGFEFLEPVQSSEAVLH</sequence>
<proteinExistence type="predicted"/>
<accession>A0ABS4AE29</accession>
<gene>
    <name evidence="2" type="ORF">J8J14_10675</name>
</gene>
<evidence type="ECO:0000313" key="3">
    <source>
        <dbReference type="Proteomes" id="UP000681594"/>
    </source>
</evidence>
<dbReference type="EMBL" id="JAGIZB010000008">
    <property type="protein sequence ID" value="MBP0445244.1"/>
    <property type="molecule type" value="Genomic_DNA"/>
</dbReference>
<organism evidence="2 3">
    <name type="scientific">Pararoseomonas baculiformis</name>
    <dbReference type="NCBI Taxonomy" id="2820812"/>
    <lineage>
        <taxon>Bacteria</taxon>
        <taxon>Pseudomonadati</taxon>
        <taxon>Pseudomonadota</taxon>
        <taxon>Alphaproteobacteria</taxon>
        <taxon>Acetobacterales</taxon>
        <taxon>Acetobacteraceae</taxon>
        <taxon>Pararoseomonas</taxon>
    </lineage>
</organism>
<name>A0ABS4AE29_9PROT</name>
<feature type="domain" description="PilZ" evidence="1">
    <location>
        <begin position="26"/>
        <end position="89"/>
    </location>
</feature>
<keyword evidence="3" id="KW-1185">Reference proteome</keyword>
<evidence type="ECO:0000259" key="1">
    <source>
        <dbReference type="Pfam" id="PF07238"/>
    </source>
</evidence>
<dbReference type="SUPFAM" id="SSF141371">
    <property type="entry name" value="PilZ domain-like"/>
    <property type="match status" value="1"/>
</dbReference>
<reference evidence="2 3" key="1">
    <citation type="submission" date="2021-03" db="EMBL/GenBank/DDBJ databases">
        <authorList>
            <person name="So Y."/>
        </authorList>
    </citation>
    <scope>NUCLEOTIDE SEQUENCE [LARGE SCALE GENOMIC DNA]</scope>
    <source>
        <strain evidence="2 3">SSH11</strain>
    </source>
</reference>
<dbReference type="Pfam" id="PF07238">
    <property type="entry name" value="PilZ"/>
    <property type="match status" value="1"/>
</dbReference>